<dbReference type="AlphaFoldDB" id="A0A068F6U6"/>
<gene>
    <name evidence="10" type="primary">Est21</name>
</gene>
<dbReference type="PROSITE" id="PS00941">
    <property type="entry name" value="CARBOXYLESTERASE_B_2"/>
    <property type="match status" value="1"/>
</dbReference>
<dbReference type="PANTHER" id="PTHR43142">
    <property type="entry name" value="CARBOXYLIC ESTER HYDROLASE"/>
    <property type="match status" value="1"/>
</dbReference>
<evidence type="ECO:0000256" key="6">
    <source>
        <dbReference type="ARBA" id="ARBA00023157"/>
    </source>
</evidence>
<evidence type="ECO:0000313" key="10">
    <source>
        <dbReference type="EMBL" id="AID61349.1"/>
    </source>
</evidence>
<protein>
    <recommendedName>
        <fullName evidence="8">Carboxylic ester hydrolase</fullName>
        <ecNumber evidence="8">3.1.1.-</ecNumber>
    </recommendedName>
</protein>
<keyword evidence="5 8" id="KW-0378">Hydrolase</keyword>
<feature type="non-terminal residue" evidence="10">
    <location>
        <position position="1"/>
    </location>
</feature>
<dbReference type="InterPro" id="IPR002018">
    <property type="entry name" value="CarbesteraseB"/>
</dbReference>
<sequence>FMPIASRSKLLLLVKISSREQHIMQLNCVLKYSLNILVVLLLSEVKSEENDGLIVEMSNGKLRGTDNGYYYSYESIPYAKAPVAELSFEPPQAYNEKWRNVFDATRKPVACMQWDEFKEGENKLHGSEDCLFVNVYKPKTGKEKYPVLAYIHGGAFMFGAANVFGEDLLMKSGNVILVKISYRLGPLGFLSTEDEVISGNFGLKDQKLALKWIKDNIQYFGGDPEHILIMGFSAGAASTHLQMLQPSLQNIAKAVVSFSGVAFNPWVIIKNPLKNALKLAKHLECPDTENTQAIKHCLKQKTPEDIVTSVKELLNFGYNPFTTFGPVVEHKNSPQAFITEHPADIIKSGNFSHLPWLASYAAQDGGFNAAELLQINPKTGKPFMEDLNVKWLELAPQNLFLENINSEPQKYAQQLKDDYLGNLTFCEENYLKVQEIYTDVLFKNGIQEALKLHSEHNKAPVYAYVYDNPSDFNSAHGLSQRTDMKFGTVHSDDFSLMMSFPTRSLRTDEELISQKFIKMLENFVTQGEPTFGDCKFVNNAGNSNKLDLLLITKDKCENIVQ</sequence>
<dbReference type="PANTHER" id="PTHR43142:SF1">
    <property type="entry name" value="CARBOXYLIC ESTER HYDROLASE"/>
    <property type="match status" value="1"/>
</dbReference>
<dbReference type="Gene3D" id="3.40.50.1820">
    <property type="entry name" value="alpha/beta hydrolase"/>
    <property type="match status" value="1"/>
</dbReference>
<keyword evidence="6" id="KW-1015">Disulfide bond</keyword>
<evidence type="ECO:0000256" key="4">
    <source>
        <dbReference type="ARBA" id="ARBA00022525"/>
    </source>
</evidence>
<keyword evidence="4" id="KW-0964">Secreted</keyword>
<evidence type="ECO:0000256" key="5">
    <source>
        <dbReference type="ARBA" id="ARBA00022801"/>
    </source>
</evidence>
<dbReference type="PROSITE" id="PS00122">
    <property type="entry name" value="CARBOXYLESTERASE_B_1"/>
    <property type="match status" value="1"/>
</dbReference>
<comment type="similarity">
    <text evidence="2 8">Belongs to the type-B carboxylesterase/lipase family.</text>
</comment>
<keyword evidence="7" id="KW-0325">Glycoprotein</keyword>
<proteinExistence type="evidence at transcript level"/>
<name>A0A068F6U6_CALSG</name>
<dbReference type="GO" id="GO:0005576">
    <property type="term" value="C:extracellular region"/>
    <property type="evidence" value="ECO:0007669"/>
    <property type="project" value="UniProtKB-SubCell"/>
</dbReference>
<dbReference type="InterPro" id="IPR019819">
    <property type="entry name" value="Carboxylesterase_B_CS"/>
</dbReference>
<dbReference type="InterPro" id="IPR019826">
    <property type="entry name" value="Carboxylesterase_B_AS"/>
</dbReference>
<organism evidence="10">
    <name type="scientific">Calliphora stygia</name>
    <name type="common">Common brown blowfly</name>
    <dbReference type="NCBI Taxonomy" id="145453"/>
    <lineage>
        <taxon>Eukaryota</taxon>
        <taxon>Metazoa</taxon>
        <taxon>Ecdysozoa</taxon>
        <taxon>Arthropoda</taxon>
        <taxon>Hexapoda</taxon>
        <taxon>Insecta</taxon>
        <taxon>Pterygota</taxon>
        <taxon>Neoptera</taxon>
        <taxon>Endopterygota</taxon>
        <taxon>Diptera</taxon>
        <taxon>Brachycera</taxon>
        <taxon>Muscomorpha</taxon>
        <taxon>Oestroidea</taxon>
        <taxon>Calliphoridae</taxon>
        <taxon>Calliphorinae</taxon>
        <taxon>Calliphora</taxon>
    </lineage>
</organism>
<dbReference type="EMBL" id="KJ702195">
    <property type="protein sequence ID" value="AID61349.1"/>
    <property type="molecule type" value="mRNA"/>
</dbReference>
<comment type="subcellular location">
    <subcellularLocation>
        <location evidence="1">Secreted</location>
    </subcellularLocation>
</comment>
<evidence type="ECO:0000256" key="2">
    <source>
        <dbReference type="ARBA" id="ARBA00005964"/>
    </source>
</evidence>
<evidence type="ECO:0000256" key="7">
    <source>
        <dbReference type="ARBA" id="ARBA00023180"/>
    </source>
</evidence>
<reference evidence="10" key="1">
    <citation type="journal article" date="2015" name="BMC Genomics">
        <title>Chemosensory genes identified in the antennal transcriptome of the blowfly Calliphora stygia.</title>
        <authorList>
            <person name="Leitch O.J."/>
            <person name="Papanicolaou A."/>
            <person name="Lennard C."/>
            <person name="Kirkbride K.P."/>
            <person name="Anderson A."/>
        </authorList>
    </citation>
    <scope>NUCLEOTIDE SEQUENCE</scope>
</reference>
<dbReference type="CDD" id="cd00312">
    <property type="entry name" value="Esterase_lipase"/>
    <property type="match status" value="1"/>
</dbReference>
<dbReference type="SUPFAM" id="SSF53474">
    <property type="entry name" value="alpha/beta-Hydrolases"/>
    <property type="match status" value="1"/>
</dbReference>
<evidence type="ECO:0000256" key="1">
    <source>
        <dbReference type="ARBA" id="ARBA00004613"/>
    </source>
</evidence>
<accession>A0A068F6U6</accession>
<evidence type="ECO:0000259" key="9">
    <source>
        <dbReference type="Pfam" id="PF00135"/>
    </source>
</evidence>
<dbReference type="Pfam" id="PF00135">
    <property type="entry name" value="COesterase"/>
    <property type="match status" value="1"/>
</dbReference>
<dbReference type="EC" id="3.1.1.-" evidence="8"/>
<dbReference type="GO" id="GO:0052689">
    <property type="term" value="F:carboxylic ester hydrolase activity"/>
    <property type="evidence" value="ECO:0007669"/>
    <property type="project" value="UniProtKB-KW"/>
</dbReference>
<evidence type="ECO:0000256" key="8">
    <source>
        <dbReference type="RuleBase" id="RU361235"/>
    </source>
</evidence>
<evidence type="ECO:0000256" key="3">
    <source>
        <dbReference type="ARBA" id="ARBA00022487"/>
    </source>
</evidence>
<dbReference type="InterPro" id="IPR029058">
    <property type="entry name" value="AB_hydrolase_fold"/>
</dbReference>
<dbReference type="ESTHER" id="calsg-a0a068f6u6">
    <property type="family name" value="Carb_B_Arthropoda"/>
</dbReference>
<keyword evidence="3" id="KW-0719">Serine esterase</keyword>
<feature type="domain" description="Carboxylesterase type B" evidence="9">
    <location>
        <begin position="53"/>
        <end position="556"/>
    </location>
</feature>